<proteinExistence type="predicted"/>
<reference evidence="1 2" key="1">
    <citation type="submission" date="2017-04" db="EMBL/GenBank/DDBJ databases">
        <authorList>
            <person name="Afonso C.L."/>
            <person name="Miller P.J."/>
            <person name="Scott M.A."/>
            <person name="Spackman E."/>
            <person name="Goraichik I."/>
            <person name="Dimitrov K.M."/>
            <person name="Suarez D.L."/>
            <person name="Swayne D.E."/>
        </authorList>
    </citation>
    <scope>NUCLEOTIDE SEQUENCE [LARGE SCALE GENOMIC DNA]</scope>
    <source>
        <strain evidence="1 2">DSM 11622</strain>
    </source>
</reference>
<sequence>MCFITLLLLSLSWLVAPEHSVAQARLYIDLQVGANHTFAEGAYFGKGSHPFKAYSRVSFAEQAVVMPRVQLTDKFSLSVGYSGSNLGWAYSLQVPRAYTHNPFEGEWLGAGAGLYMHQLPLLLRRRIGQYNMREIDTVRHVYLASFKLDLI</sequence>
<evidence type="ECO:0000313" key="2">
    <source>
        <dbReference type="Proteomes" id="UP000192266"/>
    </source>
</evidence>
<dbReference type="EMBL" id="FWWW01000011">
    <property type="protein sequence ID" value="SMB79784.1"/>
    <property type="molecule type" value="Genomic_DNA"/>
</dbReference>
<gene>
    <name evidence="1" type="ORF">SAMN00120144_4220</name>
</gene>
<evidence type="ECO:0000313" key="1">
    <source>
        <dbReference type="EMBL" id="SMB79784.1"/>
    </source>
</evidence>
<organism evidence="1 2">
    <name type="scientific">Hymenobacter roseosalivarius DSM 11622</name>
    <dbReference type="NCBI Taxonomy" id="645990"/>
    <lineage>
        <taxon>Bacteria</taxon>
        <taxon>Pseudomonadati</taxon>
        <taxon>Bacteroidota</taxon>
        <taxon>Cytophagia</taxon>
        <taxon>Cytophagales</taxon>
        <taxon>Hymenobacteraceae</taxon>
        <taxon>Hymenobacter</taxon>
    </lineage>
</organism>
<name>A0A1W1UG77_9BACT</name>
<accession>A0A1W1UG77</accession>
<dbReference type="AlphaFoldDB" id="A0A1W1UG77"/>
<keyword evidence="2" id="KW-1185">Reference proteome</keyword>
<dbReference type="RefSeq" id="WP_084443131.1">
    <property type="nucleotide sequence ID" value="NZ_FWWW01000011.1"/>
</dbReference>
<dbReference type="OrthoDB" id="872988at2"/>
<dbReference type="Proteomes" id="UP000192266">
    <property type="component" value="Unassembled WGS sequence"/>
</dbReference>
<protein>
    <submittedName>
        <fullName evidence="1">Uncharacterized protein</fullName>
    </submittedName>
</protein>